<comment type="caution">
    <text evidence="1">The sequence shown here is derived from an EMBL/GenBank/DDBJ whole genome shotgun (WGS) entry which is preliminary data.</text>
</comment>
<name>A0ACC2NXC6_9HYME</name>
<reference evidence="1" key="1">
    <citation type="submission" date="2023-04" db="EMBL/GenBank/DDBJ databases">
        <title>A chromosome-level genome assembly of the parasitoid wasp Eretmocerus hayati.</title>
        <authorList>
            <person name="Zhong Y."/>
            <person name="Liu S."/>
            <person name="Liu Y."/>
        </authorList>
    </citation>
    <scope>NUCLEOTIDE SEQUENCE</scope>
    <source>
        <strain evidence="1">ZJU_SS_LIU_2023</strain>
    </source>
</reference>
<keyword evidence="2" id="KW-1185">Reference proteome</keyword>
<evidence type="ECO:0000313" key="1">
    <source>
        <dbReference type="EMBL" id="KAJ8675772.1"/>
    </source>
</evidence>
<gene>
    <name evidence="1" type="ORF">QAD02_011558</name>
</gene>
<dbReference type="EMBL" id="CM056742">
    <property type="protein sequence ID" value="KAJ8675772.1"/>
    <property type="molecule type" value="Genomic_DNA"/>
</dbReference>
<evidence type="ECO:0000313" key="2">
    <source>
        <dbReference type="Proteomes" id="UP001239111"/>
    </source>
</evidence>
<accession>A0ACC2NXC6</accession>
<proteinExistence type="predicted"/>
<protein>
    <submittedName>
        <fullName evidence="1">Uncharacterized protein</fullName>
    </submittedName>
</protein>
<organism evidence="1 2">
    <name type="scientific">Eretmocerus hayati</name>
    <dbReference type="NCBI Taxonomy" id="131215"/>
    <lineage>
        <taxon>Eukaryota</taxon>
        <taxon>Metazoa</taxon>
        <taxon>Ecdysozoa</taxon>
        <taxon>Arthropoda</taxon>
        <taxon>Hexapoda</taxon>
        <taxon>Insecta</taxon>
        <taxon>Pterygota</taxon>
        <taxon>Neoptera</taxon>
        <taxon>Endopterygota</taxon>
        <taxon>Hymenoptera</taxon>
        <taxon>Apocrita</taxon>
        <taxon>Proctotrupomorpha</taxon>
        <taxon>Chalcidoidea</taxon>
        <taxon>Aphelinidae</taxon>
        <taxon>Aphelininae</taxon>
        <taxon>Eretmocerus</taxon>
    </lineage>
</organism>
<sequence length="275" mass="30928">MEETDDHPDLPRVLVKGSNMAKVKDIVTNMGAKFVSQHPGVEHHVLDIDNKYYAAQILLCATDTSTVDSLDYEAMIFHFDIQTGESLRRIDEEIAPLLAESDPEILLLVCDSISDSATRQKAIEWCAAKKFELIELEPSSSDEDMDLEDDQGKFGIERMIEALETHMWPNITMKDSKPNIPVSRTSEVDEVEDQLENVRLNTSQNFSDRLQMESVLDGIMNSEEADFGELFSQLKAMKEHTASMPSNQRKVAAEQLVTAFWRAIGGDPSEIDDTD</sequence>
<dbReference type="Proteomes" id="UP001239111">
    <property type="component" value="Chromosome 2"/>
</dbReference>